<dbReference type="Proteomes" id="UP001604277">
    <property type="component" value="Unassembled WGS sequence"/>
</dbReference>
<dbReference type="GO" id="GO:0016020">
    <property type="term" value="C:membrane"/>
    <property type="evidence" value="ECO:0007669"/>
    <property type="project" value="UniProtKB-SubCell"/>
</dbReference>
<reference evidence="17" key="1">
    <citation type="submission" date="2024-07" db="EMBL/GenBank/DDBJ databases">
        <title>Two chromosome-level genome assemblies of Korean endemic species Abeliophyllum distichum and Forsythia ovata (Oleaceae).</title>
        <authorList>
            <person name="Jang H."/>
        </authorList>
    </citation>
    <scope>NUCLEOTIDE SEQUENCE [LARGE SCALE GENOMIC DNA]</scope>
</reference>
<evidence type="ECO:0000313" key="16">
    <source>
        <dbReference type="EMBL" id="KAL2456080.1"/>
    </source>
</evidence>
<keyword evidence="10 13" id="KW-0472">Membrane</keyword>
<evidence type="ECO:0000256" key="3">
    <source>
        <dbReference type="ARBA" id="ARBA00022679"/>
    </source>
</evidence>
<dbReference type="FunFam" id="2.60.120.430:FF:000005">
    <property type="entry name" value="Putative receptor-like protein kinase"/>
    <property type="match status" value="1"/>
</dbReference>
<organism evidence="16 17">
    <name type="scientific">Forsythia ovata</name>
    <dbReference type="NCBI Taxonomy" id="205694"/>
    <lineage>
        <taxon>Eukaryota</taxon>
        <taxon>Viridiplantae</taxon>
        <taxon>Streptophyta</taxon>
        <taxon>Embryophyta</taxon>
        <taxon>Tracheophyta</taxon>
        <taxon>Spermatophyta</taxon>
        <taxon>Magnoliopsida</taxon>
        <taxon>eudicotyledons</taxon>
        <taxon>Gunneridae</taxon>
        <taxon>Pentapetalae</taxon>
        <taxon>asterids</taxon>
        <taxon>lamiids</taxon>
        <taxon>Lamiales</taxon>
        <taxon>Oleaceae</taxon>
        <taxon>Forsythieae</taxon>
        <taxon>Forsythia</taxon>
    </lineage>
</organism>
<keyword evidence="11" id="KW-0325">Glycoprotein</keyword>
<dbReference type="GO" id="GO:0005524">
    <property type="term" value="F:ATP binding"/>
    <property type="evidence" value="ECO:0007669"/>
    <property type="project" value="UniProtKB-UniRule"/>
</dbReference>
<dbReference type="PROSITE" id="PS00108">
    <property type="entry name" value="PROTEIN_KINASE_ST"/>
    <property type="match status" value="1"/>
</dbReference>
<dbReference type="InterPro" id="IPR011009">
    <property type="entry name" value="Kinase-like_dom_sf"/>
</dbReference>
<evidence type="ECO:0000256" key="9">
    <source>
        <dbReference type="ARBA" id="ARBA00022989"/>
    </source>
</evidence>
<dbReference type="PROSITE" id="PS50011">
    <property type="entry name" value="PROTEIN_KINASE_DOM"/>
    <property type="match status" value="1"/>
</dbReference>
<evidence type="ECO:0000256" key="12">
    <source>
        <dbReference type="PROSITE-ProRule" id="PRU10141"/>
    </source>
</evidence>
<dbReference type="PROSITE" id="PS00107">
    <property type="entry name" value="PROTEIN_KINASE_ATP"/>
    <property type="match status" value="1"/>
</dbReference>
<proteinExistence type="predicted"/>
<dbReference type="PANTHER" id="PTHR27003">
    <property type="entry name" value="OS07G0166700 PROTEIN"/>
    <property type="match status" value="1"/>
</dbReference>
<keyword evidence="3" id="KW-0808">Transferase</keyword>
<dbReference type="FunFam" id="3.30.200.20:FF:000039">
    <property type="entry name" value="receptor-like protein kinase FERONIA"/>
    <property type="match status" value="1"/>
</dbReference>
<dbReference type="Gene3D" id="3.30.200.20">
    <property type="entry name" value="Phosphorylase Kinase, domain 1"/>
    <property type="match status" value="1"/>
</dbReference>
<evidence type="ECO:0000256" key="5">
    <source>
        <dbReference type="ARBA" id="ARBA00022729"/>
    </source>
</evidence>
<protein>
    <submittedName>
        <fullName evidence="16">Receptor-like protein kinase</fullName>
    </submittedName>
</protein>
<evidence type="ECO:0000313" key="17">
    <source>
        <dbReference type="Proteomes" id="UP001604277"/>
    </source>
</evidence>
<feature type="transmembrane region" description="Helical" evidence="13">
    <location>
        <begin position="405"/>
        <end position="430"/>
    </location>
</feature>
<dbReference type="InterPro" id="IPR000719">
    <property type="entry name" value="Prot_kinase_dom"/>
</dbReference>
<dbReference type="InterPro" id="IPR024788">
    <property type="entry name" value="Malectin-like_Carb-bd_dom"/>
</dbReference>
<comment type="caution">
    <text evidence="16">The sequence shown here is derived from an EMBL/GenBank/DDBJ whole genome shotgun (WGS) entry which is preliminary data.</text>
</comment>
<evidence type="ECO:0000256" key="4">
    <source>
        <dbReference type="ARBA" id="ARBA00022692"/>
    </source>
</evidence>
<keyword evidence="6 12" id="KW-0547">Nucleotide-binding</keyword>
<evidence type="ECO:0000256" key="13">
    <source>
        <dbReference type="SAM" id="Phobius"/>
    </source>
</evidence>
<dbReference type="FunFam" id="1.10.510.10:FF:000058">
    <property type="entry name" value="Receptor-like protein kinase FERONIA"/>
    <property type="match status" value="1"/>
</dbReference>
<dbReference type="Pfam" id="PF12819">
    <property type="entry name" value="Malectin_like"/>
    <property type="match status" value="1"/>
</dbReference>
<dbReference type="Gene3D" id="1.10.510.10">
    <property type="entry name" value="Transferase(Phosphotransferase) domain 1"/>
    <property type="match status" value="1"/>
</dbReference>
<dbReference type="InterPro" id="IPR001245">
    <property type="entry name" value="Ser-Thr/Tyr_kinase_cat_dom"/>
</dbReference>
<feature type="binding site" evidence="12">
    <location>
        <position position="513"/>
    </location>
    <ligand>
        <name>ATP</name>
        <dbReference type="ChEBI" id="CHEBI:30616"/>
    </ligand>
</feature>
<keyword evidence="4 13" id="KW-0812">Transmembrane</keyword>
<dbReference type="FunFam" id="2.60.120.430:FF:000001">
    <property type="entry name" value="Receptor-like protein kinase FERONIA"/>
    <property type="match status" value="1"/>
</dbReference>
<evidence type="ECO:0000256" key="7">
    <source>
        <dbReference type="ARBA" id="ARBA00022777"/>
    </source>
</evidence>
<evidence type="ECO:0000256" key="6">
    <source>
        <dbReference type="ARBA" id="ARBA00022741"/>
    </source>
</evidence>
<keyword evidence="8 12" id="KW-0067">ATP-binding</keyword>
<dbReference type="InterPro" id="IPR008271">
    <property type="entry name" value="Ser/Thr_kinase_AS"/>
</dbReference>
<name>A0ABD1NWV4_9LAMI</name>
<dbReference type="EMBL" id="JBFOLJ010000082">
    <property type="protein sequence ID" value="KAL2456080.1"/>
    <property type="molecule type" value="Genomic_DNA"/>
</dbReference>
<sequence length="823" mass="92007">MAAKVLHFLSLTFFLIHFSTAFIPQDNYLINCGSSINTLVDENRHFTGDSSENGSSYLSKGKSISLTNPIPSLNSSVLYSTARVFISVSSYKFNIKNVGFHLVRLHFSPFSSPDYDLKNANFVVSANGNSLLCNFSAHFTMLKEFILMVNKEELEILLMPTRDSNFAYVNAIEVFSAPKDFIIDEGMTLISPTGIQDFKQNISSKILETVHRINVGGSKLTPFNDTLGRNWIPDEDFLVLKSAAKIATTIHPPNYQPGGATREIAPDNVYMTAQQMNIDNRPSNFMFNITWDFPVRSEDSLHFVRLHFCDIVSIALQTLYFNVYINGKMAFKDLDLSMLTFHELASPTFVDFVVQSLDNSNVVRISVGPSDLSNSLRKNVILNGVEIMKIVNPVGSEKRSKTKSIWILVGSVGGGSFLLSLAILSTLLVLKCRRRKPEPRRVESTGWTPLRVYGASSHGTLLEGAVLGYGLKIPFADIQLATNNFDKSLIIGSGGFGIVYKGILQENMRVAVKRRVPGNKQGLPEFQTEITVLSRIRHHHLVSLVGYCEEQSEMILVYEYMEKGPLRSHLYGSRLPPLSWKQRLEICIGAARGLHYLHTGSAHGIIHRDIKSTNILLDYNYVAKVADFGLSKSGPCLDETHVSTGVKGSFGYLDPEYFRRQQLTDKSDIYSFGVVLFEVLCARPAVDPLLDREQVHLGEWAMEWQKRGMVEQIVDPRVRGQIKPSSLKKFGETAEKCLADYGIDRPTMGDVLWNLEHALRLQESEIQIDSQVEIDVNSISCASPRFVPRVHSSSVGVERDSDDVSSDITTSRVFSQLITNEGR</sequence>
<evidence type="ECO:0000256" key="14">
    <source>
        <dbReference type="SAM" id="SignalP"/>
    </source>
</evidence>
<accession>A0ABD1NWV4</accession>
<feature type="signal peptide" evidence="14">
    <location>
        <begin position="1"/>
        <end position="21"/>
    </location>
</feature>
<feature type="domain" description="Protein kinase" evidence="15">
    <location>
        <begin position="485"/>
        <end position="760"/>
    </location>
</feature>
<gene>
    <name evidence="16" type="ORF">Fot_57105</name>
</gene>
<dbReference type="CDD" id="cd14066">
    <property type="entry name" value="STKc_IRAK"/>
    <property type="match status" value="1"/>
</dbReference>
<evidence type="ECO:0000256" key="10">
    <source>
        <dbReference type="ARBA" id="ARBA00023136"/>
    </source>
</evidence>
<keyword evidence="17" id="KW-1185">Reference proteome</keyword>
<evidence type="ECO:0000256" key="2">
    <source>
        <dbReference type="ARBA" id="ARBA00022527"/>
    </source>
</evidence>
<dbReference type="InterPro" id="IPR045272">
    <property type="entry name" value="ANXUR1/2-like"/>
</dbReference>
<evidence type="ECO:0000259" key="15">
    <source>
        <dbReference type="PROSITE" id="PS50011"/>
    </source>
</evidence>
<evidence type="ECO:0000256" key="8">
    <source>
        <dbReference type="ARBA" id="ARBA00022840"/>
    </source>
</evidence>
<keyword evidence="9 13" id="KW-1133">Transmembrane helix</keyword>
<evidence type="ECO:0000256" key="1">
    <source>
        <dbReference type="ARBA" id="ARBA00004479"/>
    </source>
</evidence>
<dbReference type="GO" id="GO:0004674">
    <property type="term" value="F:protein serine/threonine kinase activity"/>
    <property type="evidence" value="ECO:0007669"/>
    <property type="project" value="UniProtKB-KW"/>
</dbReference>
<keyword evidence="7" id="KW-0418">Kinase</keyword>
<keyword evidence="5 14" id="KW-0732">Signal</keyword>
<feature type="chain" id="PRO_5044813815" evidence="14">
    <location>
        <begin position="22"/>
        <end position="823"/>
    </location>
</feature>
<dbReference type="Gene3D" id="2.60.120.430">
    <property type="entry name" value="Galactose-binding lectin"/>
    <property type="match status" value="2"/>
</dbReference>
<dbReference type="InterPro" id="IPR017441">
    <property type="entry name" value="Protein_kinase_ATP_BS"/>
</dbReference>
<dbReference type="Pfam" id="PF07714">
    <property type="entry name" value="PK_Tyr_Ser-Thr"/>
    <property type="match status" value="1"/>
</dbReference>
<keyword evidence="2" id="KW-0723">Serine/threonine-protein kinase</keyword>
<dbReference type="SUPFAM" id="SSF56112">
    <property type="entry name" value="Protein kinase-like (PK-like)"/>
    <property type="match status" value="1"/>
</dbReference>
<evidence type="ECO:0000256" key="11">
    <source>
        <dbReference type="ARBA" id="ARBA00023180"/>
    </source>
</evidence>
<dbReference type="PANTHER" id="PTHR27003:SF318">
    <property type="entry name" value="OS03G0124200 PROTEIN"/>
    <property type="match status" value="1"/>
</dbReference>
<dbReference type="AlphaFoldDB" id="A0ABD1NWV4"/>
<comment type="subcellular location">
    <subcellularLocation>
        <location evidence="1">Membrane</location>
        <topology evidence="1">Single-pass type I membrane protein</topology>
    </subcellularLocation>
</comment>
<dbReference type="SMART" id="SM00220">
    <property type="entry name" value="S_TKc"/>
    <property type="match status" value="1"/>
</dbReference>